<dbReference type="OrthoDB" id="27073at2759"/>
<dbReference type="InterPro" id="IPR059120">
    <property type="entry name" value="Cullin-like_AB"/>
</dbReference>
<gene>
    <name evidence="8" type="ORF">THASP1DRAFT_35467</name>
</gene>
<evidence type="ECO:0000259" key="7">
    <source>
        <dbReference type="PROSITE" id="PS50069"/>
    </source>
</evidence>
<dbReference type="SMART" id="SM00884">
    <property type="entry name" value="Cullin_Nedd8"/>
    <property type="match status" value="1"/>
</dbReference>
<name>A0A4V1IVP2_9FUNG</name>
<proteinExistence type="inferred from homology"/>
<keyword evidence="2" id="KW-1017">Isopeptide bond</keyword>
<dbReference type="InterPro" id="IPR019559">
    <property type="entry name" value="Cullin_neddylation_domain"/>
</dbReference>
<dbReference type="GO" id="GO:0006511">
    <property type="term" value="P:ubiquitin-dependent protein catabolic process"/>
    <property type="evidence" value="ECO:0007669"/>
    <property type="project" value="InterPro"/>
</dbReference>
<dbReference type="PROSITE" id="PS01256">
    <property type="entry name" value="CULLIN_1"/>
    <property type="match status" value="1"/>
</dbReference>
<dbReference type="SUPFAM" id="SSF75632">
    <property type="entry name" value="Cullin homology domain"/>
    <property type="match status" value="1"/>
</dbReference>
<dbReference type="GO" id="GO:0031461">
    <property type="term" value="C:cullin-RING ubiquitin ligase complex"/>
    <property type="evidence" value="ECO:0007669"/>
    <property type="project" value="InterPro"/>
</dbReference>
<organism evidence="8 9">
    <name type="scientific">Thamnocephalis sphaerospora</name>
    <dbReference type="NCBI Taxonomy" id="78915"/>
    <lineage>
        <taxon>Eukaryota</taxon>
        <taxon>Fungi</taxon>
        <taxon>Fungi incertae sedis</taxon>
        <taxon>Zoopagomycota</taxon>
        <taxon>Zoopagomycotina</taxon>
        <taxon>Zoopagomycetes</taxon>
        <taxon>Zoopagales</taxon>
        <taxon>Sigmoideomycetaceae</taxon>
        <taxon>Thamnocephalis</taxon>
    </lineage>
</organism>
<dbReference type="InterPro" id="IPR016159">
    <property type="entry name" value="Cullin_repeat-like_dom_sf"/>
</dbReference>
<dbReference type="PROSITE" id="PS50069">
    <property type="entry name" value="CULLIN_2"/>
    <property type="match status" value="1"/>
</dbReference>
<dbReference type="AlphaFoldDB" id="A0A4V1IVP2"/>
<keyword evidence="9" id="KW-1185">Reference proteome</keyword>
<feature type="region of interest" description="Disordered" evidence="6">
    <location>
        <begin position="22"/>
        <end position="41"/>
    </location>
</feature>
<feature type="domain" description="Cullin family profile" evidence="7">
    <location>
        <begin position="97"/>
        <end position="315"/>
    </location>
</feature>
<sequence length="448" mass="52169">MQKAIYGHILALGRELNRTMLEDKSEKPAEEASADKKSGKRVAVRERNANLALRWMEVVLPMQTKFERILREGLNGDKAFQVSINEAFATFINENNRSAELISLFIDENLQRGIKGKSELEVDAVLDEAVSLFRYVDDKDIFERYYKQHLSRRLLQSKSASDDAERSMIAKLKVECGCQFTSKLEGMFNDIKLSSDLMQQYRNISVQVLTSTYWPIAQQTTTCHLPQVLHAAQERFTSFYLSRYSGRKLMFHLNMGTVEVRVQFNEKRHDLIVPTYTMAVLMQFGQTDDWITYEALLETTGIAEEDLQRNLYALTCAKHPILRKDPPHKEEPVARSGHRFAFNSSFKSKLVRIRIAQAAPRLEKTEERKATMERVTEERQIQTDACIVRIMKSRRQMEHNTLVAEVTQQLLSRFRPDPANIKRRIESLIEREYLERTKDNIKRYQYLA</sequence>
<dbReference type="InterPro" id="IPR036390">
    <property type="entry name" value="WH_DNA-bd_sf"/>
</dbReference>
<dbReference type="InterPro" id="IPR036317">
    <property type="entry name" value="Cullin_homology_sf"/>
</dbReference>
<dbReference type="SUPFAM" id="SSF46785">
    <property type="entry name" value="Winged helix' DNA-binding domain"/>
    <property type="match status" value="1"/>
</dbReference>
<accession>A0A4V1IVP2</accession>
<evidence type="ECO:0000256" key="3">
    <source>
        <dbReference type="ARBA" id="ARBA00022843"/>
    </source>
</evidence>
<dbReference type="FunFam" id="1.20.1310.10:FF:000002">
    <property type="entry name" value="cullin-3 isoform X1"/>
    <property type="match status" value="1"/>
</dbReference>
<evidence type="ECO:0000256" key="2">
    <source>
        <dbReference type="ARBA" id="ARBA00022499"/>
    </source>
</evidence>
<evidence type="ECO:0000313" key="9">
    <source>
        <dbReference type="Proteomes" id="UP000271241"/>
    </source>
</evidence>
<dbReference type="PANTHER" id="PTHR11932">
    <property type="entry name" value="CULLIN"/>
    <property type="match status" value="1"/>
</dbReference>
<reference evidence="9" key="1">
    <citation type="journal article" date="2018" name="Nat. Microbiol.">
        <title>Leveraging single-cell genomics to expand the fungal tree of life.</title>
        <authorList>
            <person name="Ahrendt S.R."/>
            <person name="Quandt C.A."/>
            <person name="Ciobanu D."/>
            <person name="Clum A."/>
            <person name="Salamov A."/>
            <person name="Andreopoulos B."/>
            <person name="Cheng J.F."/>
            <person name="Woyke T."/>
            <person name="Pelin A."/>
            <person name="Henrissat B."/>
            <person name="Reynolds N.K."/>
            <person name="Benny G.L."/>
            <person name="Smith M.E."/>
            <person name="James T.Y."/>
            <person name="Grigoriev I.V."/>
        </authorList>
    </citation>
    <scope>NUCLEOTIDE SEQUENCE [LARGE SCALE GENOMIC DNA]</scope>
    <source>
        <strain evidence="9">RSA 1356</strain>
    </source>
</reference>
<dbReference type="Pfam" id="PF10557">
    <property type="entry name" value="Cullin_Nedd8"/>
    <property type="match status" value="1"/>
</dbReference>
<evidence type="ECO:0000256" key="4">
    <source>
        <dbReference type="PROSITE-ProRule" id="PRU00330"/>
    </source>
</evidence>
<dbReference type="Gene3D" id="3.30.230.130">
    <property type="entry name" value="Cullin, Chain C, Domain 2"/>
    <property type="match status" value="1"/>
</dbReference>
<protein>
    <recommendedName>
        <fullName evidence="7">Cullin family profile domain-containing protein</fullName>
    </recommendedName>
</protein>
<dbReference type="STRING" id="78915.A0A4V1IVP2"/>
<dbReference type="Pfam" id="PF00888">
    <property type="entry name" value="Cullin"/>
    <property type="match status" value="1"/>
</dbReference>
<dbReference type="Proteomes" id="UP000271241">
    <property type="component" value="Unassembled WGS sequence"/>
</dbReference>
<dbReference type="InterPro" id="IPR036388">
    <property type="entry name" value="WH-like_DNA-bd_sf"/>
</dbReference>
<evidence type="ECO:0000313" key="8">
    <source>
        <dbReference type="EMBL" id="RKP04749.1"/>
    </source>
</evidence>
<dbReference type="InterPro" id="IPR016157">
    <property type="entry name" value="Cullin_CS"/>
</dbReference>
<dbReference type="Gene3D" id="1.10.10.10">
    <property type="entry name" value="Winged helix-like DNA-binding domain superfamily/Winged helix DNA-binding domain"/>
    <property type="match status" value="1"/>
</dbReference>
<dbReference type="GO" id="GO:0031625">
    <property type="term" value="F:ubiquitin protein ligase binding"/>
    <property type="evidence" value="ECO:0007669"/>
    <property type="project" value="InterPro"/>
</dbReference>
<dbReference type="Pfam" id="PF26557">
    <property type="entry name" value="Cullin_AB"/>
    <property type="match status" value="1"/>
</dbReference>
<dbReference type="SUPFAM" id="SSF74788">
    <property type="entry name" value="Cullin repeat-like"/>
    <property type="match status" value="1"/>
</dbReference>
<dbReference type="InterPro" id="IPR001373">
    <property type="entry name" value="Cullin_N"/>
</dbReference>
<evidence type="ECO:0000256" key="1">
    <source>
        <dbReference type="ARBA" id="ARBA00006019"/>
    </source>
</evidence>
<evidence type="ECO:0000256" key="6">
    <source>
        <dbReference type="SAM" id="MobiDB-lite"/>
    </source>
</evidence>
<dbReference type="SMART" id="SM00182">
    <property type="entry name" value="CULLIN"/>
    <property type="match status" value="1"/>
</dbReference>
<dbReference type="EMBL" id="KZ993482">
    <property type="protein sequence ID" value="RKP04749.1"/>
    <property type="molecule type" value="Genomic_DNA"/>
</dbReference>
<dbReference type="FunFam" id="1.10.10.10:FF:000014">
    <property type="entry name" value="Cullin 1"/>
    <property type="match status" value="1"/>
</dbReference>
<evidence type="ECO:0000256" key="5">
    <source>
        <dbReference type="RuleBase" id="RU003829"/>
    </source>
</evidence>
<dbReference type="InterPro" id="IPR045093">
    <property type="entry name" value="Cullin"/>
</dbReference>
<dbReference type="Gene3D" id="1.20.1310.10">
    <property type="entry name" value="Cullin Repeats"/>
    <property type="match status" value="2"/>
</dbReference>
<comment type="similarity">
    <text evidence="1 4 5">Belongs to the cullin family.</text>
</comment>
<keyword evidence="3" id="KW-0832">Ubl conjugation</keyword>
<dbReference type="InterPro" id="IPR016158">
    <property type="entry name" value="Cullin_homology"/>
</dbReference>